<name>A0ABW3WT16_9FLAO</name>
<dbReference type="PROSITE" id="PS00699">
    <property type="entry name" value="NITROGENASE_1_1"/>
    <property type="match status" value="1"/>
</dbReference>
<dbReference type="SUPFAM" id="SSF53807">
    <property type="entry name" value="Helical backbone' metal receptor"/>
    <property type="match status" value="1"/>
</dbReference>
<dbReference type="InterPro" id="IPR000510">
    <property type="entry name" value="Nase/OxRdtase_comp1"/>
</dbReference>
<evidence type="ECO:0000256" key="2">
    <source>
        <dbReference type="ARBA" id="ARBA00023231"/>
    </source>
</evidence>
<evidence type="ECO:0000313" key="6">
    <source>
        <dbReference type="Proteomes" id="UP001597241"/>
    </source>
</evidence>
<dbReference type="Pfam" id="PF00148">
    <property type="entry name" value="Oxidored_nitro"/>
    <property type="match status" value="1"/>
</dbReference>
<keyword evidence="6" id="KW-1185">Reference proteome</keyword>
<evidence type="ECO:0000259" key="4">
    <source>
        <dbReference type="Pfam" id="PF00148"/>
    </source>
</evidence>
<dbReference type="Proteomes" id="UP001597241">
    <property type="component" value="Unassembled WGS sequence"/>
</dbReference>
<proteinExistence type="inferred from homology"/>
<dbReference type="InterPro" id="IPR000318">
    <property type="entry name" value="Nase_comp1_CS"/>
</dbReference>
<feature type="domain" description="Nitrogenase/oxidoreductase component 1" evidence="4">
    <location>
        <begin position="22"/>
        <end position="444"/>
    </location>
</feature>
<dbReference type="PANTHER" id="PTHR33712:SF7">
    <property type="entry name" value="LIGHT-INDEPENDENT PROTOCHLOROPHYLLIDE REDUCTASE SUBUNIT B"/>
    <property type="match status" value="1"/>
</dbReference>
<comment type="caution">
    <text evidence="5">The sequence shown here is derived from an EMBL/GenBank/DDBJ whole genome shotgun (WGS) entry which is preliminary data.</text>
</comment>
<dbReference type="InterPro" id="IPR050152">
    <property type="entry name" value="ChlB/BchB/BchZ"/>
</dbReference>
<gene>
    <name evidence="5" type="ORF">ACFQ5N_13245</name>
</gene>
<protein>
    <submittedName>
        <fullName evidence="5">Nitrogenase component 1</fullName>
    </submittedName>
</protein>
<dbReference type="EMBL" id="JBHTMV010000009">
    <property type="protein sequence ID" value="MFD1294803.1"/>
    <property type="molecule type" value="Genomic_DNA"/>
</dbReference>
<evidence type="ECO:0000313" key="5">
    <source>
        <dbReference type="EMBL" id="MFD1294803.1"/>
    </source>
</evidence>
<comment type="similarity">
    <text evidence="1 3">Belongs to the NifD/NifK/NifE/NifN family.</text>
</comment>
<organism evidence="5 6">
    <name type="scientific">Lutibacter holmesii</name>
    <dbReference type="NCBI Taxonomy" id="1137985"/>
    <lineage>
        <taxon>Bacteria</taxon>
        <taxon>Pseudomonadati</taxon>
        <taxon>Bacteroidota</taxon>
        <taxon>Flavobacteriia</taxon>
        <taxon>Flavobacteriales</taxon>
        <taxon>Flavobacteriaceae</taxon>
        <taxon>Lutibacter</taxon>
    </lineage>
</organism>
<evidence type="ECO:0000256" key="1">
    <source>
        <dbReference type="ARBA" id="ARBA00011002"/>
    </source>
</evidence>
<dbReference type="RefSeq" id="WP_386810165.1">
    <property type="nucleotide sequence ID" value="NZ_JBHTMV010000009.1"/>
</dbReference>
<dbReference type="PANTHER" id="PTHR33712">
    <property type="entry name" value="LIGHT-INDEPENDENT PROTOCHLOROPHYLLIDE REDUCTASE SUBUNIT B"/>
    <property type="match status" value="1"/>
</dbReference>
<accession>A0ABW3WT16</accession>
<reference evidence="6" key="1">
    <citation type="journal article" date="2019" name="Int. J. Syst. Evol. Microbiol.">
        <title>The Global Catalogue of Microorganisms (GCM) 10K type strain sequencing project: providing services to taxonomists for standard genome sequencing and annotation.</title>
        <authorList>
            <consortium name="The Broad Institute Genomics Platform"/>
            <consortium name="The Broad Institute Genome Sequencing Center for Infectious Disease"/>
            <person name="Wu L."/>
            <person name="Ma J."/>
        </authorList>
    </citation>
    <scope>NUCLEOTIDE SEQUENCE [LARGE SCALE GENOMIC DNA]</scope>
    <source>
        <strain evidence="6">CCUG 62221</strain>
    </source>
</reference>
<evidence type="ECO:0000256" key="3">
    <source>
        <dbReference type="RuleBase" id="RU004021"/>
    </source>
</evidence>
<keyword evidence="2 3" id="KW-0535">Nitrogen fixation</keyword>
<dbReference type="Gene3D" id="3.40.50.1980">
    <property type="entry name" value="Nitrogenase molybdenum iron protein domain"/>
    <property type="match status" value="3"/>
</dbReference>
<sequence length="459" mass="51050">MEKAIEHKDKAFTSTRNACKVCTPLGGSIVFKGIEGCVPLIHGSQGCATYIRRYLISHYKEPVDIASTNFTEETAIFGGEKNLFIALKNVTKQYNPKIIGIATTCLSEVIGDDMRKILHKYKLDNKEDETLPELVFVNTPSFMGTHVNGFHDAVWALVNAFATSGTTTQNINIFPGFLSPADLQHLKQIFTDIGLKTIMTPDYSDILDNEYTGEYEKLPKGGTTIEELQQTANSKASIEFGYVLNKSNSKSQTAAEYLESTFDVPRINLNIPIGIKATDAFFETLESISKKETPEKYRKQRGKLIDAYVDGHKYVFGKKAVVYGEEDFVIAMISFLEEIGIETVLCASGGSSGLLKKVIQEKVNPKHTININDNFDFEEIAETCKELKPDIIIGNSKGYYIARELGIPLARVGFPIHDRLGGSRIKHIGYEGTQALFDLIANTLIQQMQDNSPVGYKYM</sequence>